<protein>
    <submittedName>
        <fullName evidence="1">Uncharacterized protein</fullName>
    </submittedName>
</protein>
<dbReference type="Proteomes" id="UP001608902">
    <property type="component" value="Unassembled WGS sequence"/>
</dbReference>
<evidence type="ECO:0000313" key="1">
    <source>
        <dbReference type="EMBL" id="MFH4973552.1"/>
    </source>
</evidence>
<dbReference type="AlphaFoldDB" id="A0ABD6EAQ0"/>
<gene>
    <name evidence="1" type="ORF">AB6A40_000261</name>
</gene>
<evidence type="ECO:0000313" key="2">
    <source>
        <dbReference type="Proteomes" id="UP001608902"/>
    </source>
</evidence>
<sequence length="98" mass="11127">MNAKIPANGLSAKKDNEVIHKTSFKNVGFKRYKHTDSSWKRSVSDMKEINQYSKTAQVGQPSIQLKSRNIDVPTWLLLPDAYFAAYIRINGKRMVPAS</sequence>
<proteinExistence type="predicted"/>
<comment type="caution">
    <text evidence="1">The sequence shown here is derived from an EMBL/GenBank/DDBJ whole genome shotgun (WGS) entry which is preliminary data.</text>
</comment>
<reference evidence="1 2" key="1">
    <citation type="submission" date="2024-08" db="EMBL/GenBank/DDBJ databases">
        <title>Gnathostoma spinigerum genome.</title>
        <authorList>
            <person name="Gonzalez-Bertolin B."/>
            <person name="Monzon S."/>
            <person name="Zaballos A."/>
            <person name="Jimenez P."/>
            <person name="Dekumyoy P."/>
            <person name="Varona S."/>
            <person name="Cuesta I."/>
            <person name="Sumanam S."/>
            <person name="Adisakwattana P."/>
            <person name="Gasser R.B."/>
            <person name="Hernandez-Gonzalez A."/>
            <person name="Young N.D."/>
            <person name="Perteguer M.J."/>
        </authorList>
    </citation>
    <scope>NUCLEOTIDE SEQUENCE [LARGE SCALE GENOMIC DNA]</scope>
    <source>
        <strain evidence="1">AL3</strain>
        <tissue evidence="1">Liver</tissue>
    </source>
</reference>
<accession>A0ABD6EAQ0</accession>
<keyword evidence="2" id="KW-1185">Reference proteome</keyword>
<name>A0ABD6EAQ0_9BILA</name>
<organism evidence="1 2">
    <name type="scientific">Gnathostoma spinigerum</name>
    <dbReference type="NCBI Taxonomy" id="75299"/>
    <lineage>
        <taxon>Eukaryota</taxon>
        <taxon>Metazoa</taxon>
        <taxon>Ecdysozoa</taxon>
        <taxon>Nematoda</taxon>
        <taxon>Chromadorea</taxon>
        <taxon>Rhabditida</taxon>
        <taxon>Spirurina</taxon>
        <taxon>Gnathostomatomorpha</taxon>
        <taxon>Gnathostomatoidea</taxon>
        <taxon>Gnathostomatidae</taxon>
        <taxon>Gnathostoma</taxon>
    </lineage>
</organism>
<dbReference type="EMBL" id="JBGFUD010000069">
    <property type="protein sequence ID" value="MFH4973552.1"/>
    <property type="molecule type" value="Genomic_DNA"/>
</dbReference>